<comment type="caution">
    <text evidence="1">The sequence shown here is derived from an EMBL/GenBank/DDBJ whole genome shotgun (WGS) entry which is preliminary data.</text>
</comment>
<proteinExistence type="predicted"/>
<evidence type="ECO:0000313" key="2">
    <source>
        <dbReference type="Proteomes" id="UP001062846"/>
    </source>
</evidence>
<gene>
    <name evidence="1" type="ORF">RHMOL_Rhmol13G0189000</name>
</gene>
<keyword evidence="2" id="KW-1185">Reference proteome</keyword>
<dbReference type="EMBL" id="CM046400">
    <property type="protein sequence ID" value="KAI8524944.1"/>
    <property type="molecule type" value="Genomic_DNA"/>
</dbReference>
<reference evidence="1" key="1">
    <citation type="submission" date="2022-02" db="EMBL/GenBank/DDBJ databases">
        <title>Plant Genome Project.</title>
        <authorList>
            <person name="Zhang R.-G."/>
        </authorList>
    </citation>
    <scope>NUCLEOTIDE SEQUENCE</scope>
    <source>
        <strain evidence="1">AT1</strain>
    </source>
</reference>
<organism evidence="1 2">
    <name type="scientific">Rhododendron molle</name>
    <name type="common">Chinese azalea</name>
    <name type="synonym">Azalea mollis</name>
    <dbReference type="NCBI Taxonomy" id="49168"/>
    <lineage>
        <taxon>Eukaryota</taxon>
        <taxon>Viridiplantae</taxon>
        <taxon>Streptophyta</taxon>
        <taxon>Embryophyta</taxon>
        <taxon>Tracheophyta</taxon>
        <taxon>Spermatophyta</taxon>
        <taxon>Magnoliopsida</taxon>
        <taxon>eudicotyledons</taxon>
        <taxon>Gunneridae</taxon>
        <taxon>Pentapetalae</taxon>
        <taxon>asterids</taxon>
        <taxon>Ericales</taxon>
        <taxon>Ericaceae</taxon>
        <taxon>Ericoideae</taxon>
        <taxon>Rhodoreae</taxon>
        <taxon>Rhododendron</taxon>
    </lineage>
</organism>
<dbReference type="Proteomes" id="UP001062846">
    <property type="component" value="Chromosome 13"/>
</dbReference>
<name>A0ACC0L976_RHOML</name>
<evidence type="ECO:0000313" key="1">
    <source>
        <dbReference type="EMBL" id="KAI8524944.1"/>
    </source>
</evidence>
<sequence length="238" mass="26747">MLDKIDSQNLAIVARGVGKQGLEMDENQIQELQSTSWFNSYNQLLKKALQFLVSLSLFSFLFLSCYSSPSSHYFHYLKFHSFSLLFPILSQALDRKYIFLICNGIVAILAKSLSFTANSMPSPDFTEDVVKAVAETEAPVDDKESTTGCAMEPLENVSDTEVEEEEEEEEENGSLSIQRGELLIPPPSAEDEQPPSAEDEGHEVNVSTEELNRKIDEFIRKMKEEIRIGAQKQQLVAV</sequence>
<accession>A0ACC0L976</accession>
<protein>
    <submittedName>
        <fullName evidence="1">Uncharacterized protein</fullName>
    </submittedName>
</protein>